<organism evidence="2 3">
    <name type="scientific">Coniella lustricola</name>
    <dbReference type="NCBI Taxonomy" id="2025994"/>
    <lineage>
        <taxon>Eukaryota</taxon>
        <taxon>Fungi</taxon>
        <taxon>Dikarya</taxon>
        <taxon>Ascomycota</taxon>
        <taxon>Pezizomycotina</taxon>
        <taxon>Sordariomycetes</taxon>
        <taxon>Sordariomycetidae</taxon>
        <taxon>Diaporthales</taxon>
        <taxon>Schizoparmaceae</taxon>
        <taxon>Coniella</taxon>
    </lineage>
</organism>
<keyword evidence="3" id="KW-1185">Reference proteome</keyword>
<protein>
    <submittedName>
        <fullName evidence="2">Polynucleotide kinase 3 phosphatase-domain-containing protein</fullName>
    </submittedName>
</protein>
<dbReference type="InterPro" id="IPR023214">
    <property type="entry name" value="HAD_sf"/>
</dbReference>
<dbReference type="Pfam" id="PF13671">
    <property type="entry name" value="AAA_33"/>
    <property type="match status" value="1"/>
</dbReference>
<proteinExistence type="predicted"/>
<gene>
    <name evidence="2" type="ORF">BD289DRAFT_451996</name>
</gene>
<dbReference type="FunFam" id="3.40.50.1000:FF:000078">
    <property type="entry name" value="Bifunctional polynucleotide phosphatase/kinase"/>
    <property type="match status" value="1"/>
</dbReference>
<dbReference type="InterPro" id="IPR006549">
    <property type="entry name" value="HAD-SF_hydro_IIIA"/>
</dbReference>
<keyword evidence="2" id="KW-0808">Transferase</keyword>
<dbReference type="CDD" id="cd01625">
    <property type="entry name" value="HAD_PNP"/>
    <property type="match status" value="1"/>
</dbReference>
<dbReference type="EMBL" id="KZ678411">
    <property type="protein sequence ID" value="PSR92045.1"/>
    <property type="molecule type" value="Genomic_DNA"/>
</dbReference>
<dbReference type="GO" id="GO:0046404">
    <property type="term" value="F:ATP-dependent polydeoxyribonucleotide 5'-hydroxyl-kinase activity"/>
    <property type="evidence" value="ECO:0007669"/>
    <property type="project" value="TreeGrafter"/>
</dbReference>
<evidence type="ECO:0000313" key="3">
    <source>
        <dbReference type="Proteomes" id="UP000241462"/>
    </source>
</evidence>
<dbReference type="SUPFAM" id="SSF52540">
    <property type="entry name" value="P-loop containing nucleoside triphosphate hydrolases"/>
    <property type="match status" value="1"/>
</dbReference>
<dbReference type="GO" id="GO:0046403">
    <property type="term" value="F:polynucleotide 3'-phosphatase activity"/>
    <property type="evidence" value="ECO:0007669"/>
    <property type="project" value="TreeGrafter"/>
</dbReference>
<dbReference type="STRING" id="2025994.A0A2T3ACV8"/>
<feature type="compositionally biased region" description="Polar residues" evidence="1">
    <location>
        <begin position="27"/>
        <end position="41"/>
    </location>
</feature>
<dbReference type="PANTHER" id="PTHR12083:SF9">
    <property type="entry name" value="BIFUNCTIONAL POLYNUCLEOTIDE PHOSPHATASE_KINASE"/>
    <property type="match status" value="1"/>
</dbReference>
<dbReference type="InterPro" id="IPR006551">
    <property type="entry name" value="Polynucleotide_phosphatase"/>
</dbReference>
<reference evidence="2 3" key="1">
    <citation type="journal article" date="2018" name="Mycol. Prog.">
        <title>Coniella lustricola, a new species from submerged detritus.</title>
        <authorList>
            <person name="Raudabaugh D.B."/>
            <person name="Iturriaga T."/>
            <person name="Carver A."/>
            <person name="Mondo S."/>
            <person name="Pangilinan J."/>
            <person name="Lipzen A."/>
            <person name="He G."/>
            <person name="Amirebrahimi M."/>
            <person name="Grigoriev I.V."/>
            <person name="Miller A.N."/>
        </authorList>
    </citation>
    <scope>NUCLEOTIDE SEQUENCE [LARGE SCALE GENOMIC DNA]</scope>
    <source>
        <strain evidence="2 3">B22-T-1</strain>
    </source>
</reference>
<name>A0A2T3ACV8_9PEZI</name>
<evidence type="ECO:0000313" key="2">
    <source>
        <dbReference type="EMBL" id="PSR92045.1"/>
    </source>
</evidence>
<dbReference type="Pfam" id="PF08645">
    <property type="entry name" value="PNK3P"/>
    <property type="match status" value="1"/>
</dbReference>
<dbReference type="GO" id="GO:0006281">
    <property type="term" value="P:DNA repair"/>
    <property type="evidence" value="ECO:0007669"/>
    <property type="project" value="TreeGrafter"/>
</dbReference>
<dbReference type="SUPFAM" id="SSF56784">
    <property type="entry name" value="HAD-like"/>
    <property type="match status" value="1"/>
</dbReference>
<evidence type="ECO:0000256" key="1">
    <source>
        <dbReference type="SAM" id="MobiDB-lite"/>
    </source>
</evidence>
<dbReference type="Gene3D" id="3.40.50.1000">
    <property type="entry name" value="HAD superfamily/HAD-like"/>
    <property type="match status" value="1"/>
</dbReference>
<accession>A0A2T3ACV8</accession>
<dbReference type="NCBIfam" id="TIGR01664">
    <property type="entry name" value="DNA-3'-Pase"/>
    <property type="match status" value="1"/>
</dbReference>
<dbReference type="NCBIfam" id="TIGR01662">
    <property type="entry name" value="HAD-SF-IIIA"/>
    <property type="match status" value="1"/>
</dbReference>
<dbReference type="InParanoid" id="A0A2T3ACV8"/>
<keyword evidence="2" id="KW-0418">Kinase</keyword>
<dbReference type="GO" id="GO:0003690">
    <property type="term" value="F:double-stranded DNA binding"/>
    <property type="evidence" value="ECO:0007669"/>
    <property type="project" value="TreeGrafter"/>
</dbReference>
<dbReference type="AlphaFoldDB" id="A0A2T3ACV8"/>
<dbReference type="Gene3D" id="3.40.50.300">
    <property type="entry name" value="P-loop containing nucleotide triphosphate hydrolases"/>
    <property type="match status" value="1"/>
</dbReference>
<sequence>MPSSSKRPADESNDPSISPPPVKRRTQVQSNVTKSTVASFFTPTSQKPKSTTKVDWTQRSPHQGPATLLVGHYGTEDASSRRTRIAAFDLDGTLITTASGKKFSDDPSDWKWWNPSVPARLRSLHDDGFRVIIFSNQKGITLEYSSKNKGPKNPKRLPNWKQKVTALLTELDIPLSVYAATADDGFRKPCAGMWEVMCQDYKLDEKNIEKEESFFIGDAGGRIAKPASGKAKAVAKDFSCSDRNFAHNVGIRFETPEEFFLAQKPRDFLRDFDLSSYPHDGAINDIVFEKKYDTELVVFSGPPGAGKSTFFWRYLQPLGYVRVNQDELKTRDKCVKAAKEHLLQGHSVAIDNTNPDSDTRKIWVDLANTVGETAASKVTPRCIWFRTPISVAEHNNAVRYKNSALNPEARDLVPKLAFNSFSSRFREPNAAKEAFADVIPVDFEYRGSKEDFRIWSRYWA</sequence>
<dbReference type="InterPro" id="IPR036412">
    <property type="entry name" value="HAD-like_sf"/>
</dbReference>
<dbReference type="OrthoDB" id="19045at2759"/>
<feature type="region of interest" description="Disordered" evidence="1">
    <location>
        <begin position="1"/>
        <end position="68"/>
    </location>
</feature>
<feature type="compositionally biased region" description="Low complexity" evidence="1">
    <location>
        <begin position="42"/>
        <end position="53"/>
    </location>
</feature>
<dbReference type="InterPro" id="IPR027417">
    <property type="entry name" value="P-loop_NTPase"/>
</dbReference>
<dbReference type="Proteomes" id="UP000241462">
    <property type="component" value="Unassembled WGS sequence"/>
</dbReference>
<dbReference type="PANTHER" id="PTHR12083">
    <property type="entry name" value="BIFUNCTIONAL POLYNUCLEOTIDE PHOSPHATASE/KINASE"/>
    <property type="match status" value="1"/>
</dbReference>
<dbReference type="InterPro" id="IPR013954">
    <property type="entry name" value="PNK3P"/>
</dbReference>